<proteinExistence type="predicted"/>
<evidence type="ECO:0000313" key="3">
    <source>
        <dbReference type="Proteomes" id="UP000712281"/>
    </source>
</evidence>
<gene>
    <name evidence="2" type="ORF">F2Q68_00045465</name>
</gene>
<evidence type="ECO:0008006" key="4">
    <source>
        <dbReference type="Google" id="ProtNLM"/>
    </source>
</evidence>
<keyword evidence="1" id="KW-0812">Transmembrane</keyword>
<dbReference type="EMBL" id="QGKW02000276">
    <property type="protein sequence ID" value="KAF2607449.1"/>
    <property type="molecule type" value="Genomic_DNA"/>
</dbReference>
<dbReference type="Proteomes" id="UP000712281">
    <property type="component" value="Unassembled WGS sequence"/>
</dbReference>
<dbReference type="SUPFAM" id="SSF103473">
    <property type="entry name" value="MFS general substrate transporter"/>
    <property type="match status" value="1"/>
</dbReference>
<comment type="caution">
    <text evidence="2">The sequence shown here is derived from an EMBL/GenBank/DDBJ whole genome shotgun (WGS) entry which is preliminary data.</text>
</comment>
<keyword evidence="1" id="KW-0472">Membrane</keyword>
<organism evidence="2 3">
    <name type="scientific">Brassica cretica</name>
    <name type="common">Mustard</name>
    <dbReference type="NCBI Taxonomy" id="69181"/>
    <lineage>
        <taxon>Eukaryota</taxon>
        <taxon>Viridiplantae</taxon>
        <taxon>Streptophyta</taxon>
        <taxon>Embryophyta</taxon>
        <taxon>Tracheophyta</taxon>
        <taxon>Spermatophyta</taxon>
        <taxon>Magnoliopsida</taxon>
        <taxon>eudicotyledons</taxon>
        <taxon>Gunneridae</taxon>
        <taxon>Pentapetalae</taxon>
        <taxon>rosids</taxon>
        <taxon>malvids</taxon>
        <taxon>Brassicales</taxon>
        <taxon>Brassicaceae</taxon>
        <taxon>Brassiceae</taxon>
        <taxon>Brassica</taxon>
    </lineage>
</organism>
<evidence type="ECO:0000256" key="1">
    <source>
        <dbReference type="SAM" id="Phobius"/>
    </source>
</evidence>
<dbReference type="InterPro" id="IPR036259">
    <property type="entry name" value="MFS_trans_sf"/>
</dbReference>
<reference evidence="2" key="1">
    <citation type="submission" date="2019-12" db="EMBL/GenBank/DDBJ databases">
        <title>Genome sequencing and annotation of Brassica cretica.</title>
        <authorList>
            <person name="Studholme D.J."/>
            <person name="Sarris P.F."/>
        </authorList>
    </citation>
    <scope>NUCLEOTIDE SEQUENCE</scope>
    <source>
        <strain evidence="2">PFS-001/15</strain>
        <tissue evidence="2">Leaf</tissue>
    </source>
</reference>
<sequence>MPELRVLSALDAARLQWYHFKAIMIAGLGLFTDAYDLFCIAPIMKMISQIYYHKDSIGTAVLSISYVIALFGENYYP</sequence>
<keyword evidence="1" id="KW-1133">Transmembrane helix</keyword>
<accession>A0A8S9LNA0</accession>
<name>A0A8S9LNA0_BRACR</name>
<evidence type="ECO:0000313" key="2">
    <source>
        <dbReference type="EMBL" id="KAF2607449.1"/>
    </source>
</evidence>
<feature type="transmembrane region" description="Helical" evidence="1">
    <location>
        <begin position="20"/>
        <end position="44"/>
    </location>
</feature>
<dbReference type="AlphaFoldDB" id="A0A8S9LNA0"/>
<protein>
    <recommendedName>
        <fullName evidence="4">Major facilitator superfamily (MFS) profile domain-containing protein</fullName>
    </recommendedName>
</protein>
<dbReference type="Gene3D" id="1.20.1250.20">
    <property type="entry name" value="MFS general substrate transporter like domains"/>
    <property type="match status" value="1"/>
</dbReference>
<feature type="transmembrane region" description="Helical" evidence="1">
    <location>
        <begin position="56"/>
        <end position="76"/>
    </location>
</feature>